<name>A0A2U1FBH2_9PSEU</name>
<evidence type="ECO:0000313" key="3">
    <source>
        <dbReference type="Proteomes" id="UP000245639"/>
    </source>
</evidence>
<feature type="transmembrane region" description="Helical" evidence="1">
    <location>
        <begin position="73"/>
        <end position="96"/>
    </location>
</feature>
<comment type="caution">
    <text evidence="2">The sequence shown here is derived from an EMBL/GenBank/DDBJ whole genome shotgun (WGS) entry which is preliminary data.</text>
</comment>
<feature type="transmembrane region" description="Helical" evidence="1">
    <location>
        <begin position="172"/>
        <end position="194"/>
    </location>
</feature>
<gene>
    <name evidence="2" type="ORF">C8D89_106199</name>
</gene>
<organism evidence="2 3">
    <name type="scientific">Actinomycetospora cinnamomea</name>
    <dbReference type="NCBI Taxonomy" id="663609"/>
    <lineage>
        <taxon>Bacteria</taxon>
        <taxon>Bacillati</taxon>
        <taxon>Actinomycetota</taxon>
        <taxon>Actinomycetes</taxon>
        <taxon>Pseudonocardiales</taxon>
        <taxon>Pseudonocardiaceae</taxon>
        <taxon>Actinomycetospora</taxon>
    </lineage>
</organism>
<dbReference type="RefSeq" id="WP_116708718.1">
    <property type="nucleotide sequence ID" value="NZ_QEKW01000006.1"/>
</dbReference>
<dbReference type="EMBL" id="QEKW01000006">
    <property type="protein sequence ID" value="PVZ09535.1"/>
    <property type="molecule type" value="Genomic_DNA"/>
</dbReference>
<keyword evidence="1" id="KW-1133">Transmembrane helix</keyword>
<dbReference type="OrthoDB" id="3785831at2"/>
<keyword evidence="1" id="KW-0472">Membrane</keyword>
<feature type="transmembrane region" description="Helical" evidence="1">
    <location>
        <begin position="147"/>
        <end position="166"/>
    </location>
</feature>
<proteinExistence type="predicted"/>
<feature type="transmembrane region" description="Helical" evidence="1">
    <location>
        <begin position="41"/>
        <end position="61"/>
    </location>
</feature>
<evidence type="ECO:0000313" key="2">
    <source>
        <dbReference type="EMBL" id="PVZ09535.1"/>
    </source>
</evidence>
<keyword evidence="3" id="KW-1185">Reference proteome</keyword>
<dbReference type="AlphaFoldDB" id="A0A2U1FBH2"/>
<accession>A0A2U1FBH2</accession>
<keyword evidence="1" id="KW-0812">Transmembrane</keyword>
<reference evidence="2 3" key="1">
    <citation type="submission" date="2018-04" db="EMBL/GenBank/DDBJ databases">
        <title>Genomic Encyclopedia of Type Strains, Phase IV (KMG-IV): sequencing the most valuable type-strain genomes for metagenomic binning, comparative biology and taxonomic classification.</title>
        <authorList>
            <person name="Goeker M."/>
        </authorList>
    </citation>
    <scope>NUCLEOTIDE SEQUENCE [LARGE SCALE GENOMIC DNA]</scope>
    <source>
        <strain evidence="2 3">DSM 45771</strain>
    </source>
</reference>
<dbReference type="Proteomes" id="UP000245639">
    <property type="component" value="Unassembled WGS sequence"/>
</dbReference>
<protein>
    <submittedName>
        <fullName evidence="2">Uncharacterized protein</fullName>
    </submittedName>
</protein>
<feature type="transmembrane region" description="Helical" evidence="1">
    <location>
        <begin position="116"/>
        <end position="140"/>
    </location>
</feature>
<sequence length="213" mass="21807">MRLPAAVAATALPAVALAVLGTSHPTVLTPESAPWWRDLHVIGLVLFPLLALGPWAVVRVARPGGPLGGVLEGLAIVLGVVYTGFYTALDALAGIGGGHETMRLGPGPWVSSLFEIADQVVLPGVYAYLAATVLAAVLALVRAPGAWRLLAAVGALFAVVGAWSFLTSHIYWPYGVATMVMLGLGHTLLAVAAVRRPTAPRGVPLAAHPAVAA</sequence>
<evidence type="ECO:0000256" key="1">
    <source>
        <dbReference type="SAM" id="Phobius"/>
    </source>
</evidence>